<evidence type="ECO:0000313" key="3">
    <source>
        <dbReference type="EMBL" id="EQC31371.1"/>
    </source>
</evidence>
<evidence type="ECO:0000259" key="2">
    <source>
        <dbReference type="PROSITE" id="PS50132"/>
    </source>
</evidence>
<feature type="domain" description="RGS" evidence="2">
    <location>
        <begin position="792"/>
        <end position="908"/>
    </location>
</feature>
<dbReference type="OMA" id="MESHQDY"/>
<dbReference type="STRING" id="1156394.T0Q9Q5"/>
<dbReference type="PRINTS" id="PR01301">
    <property type="entry name" value="RGSPROTEIN"/>
</dbReference>
<protein>
    <recommendedName>
        <fullName evidence="2">RGS domain-containing protein</fullName>
    </recommendedName>
</protein>
<dbReference type="InParanoid" id="T0Q9Q5"/>
<feature type="domain" description="RGS" evidence="2">
    <location>
        <begin position="629"/>
        <end position="741"/>
    </location>
</feature>
<dbReference type="OrthoDB" id="196547at2759"/>
<feature type="compositionally biased region" description="Low complexity" evidence="1">
    <location>
        <begin position="24"/>
        <end position="66"/>
    </location>
</feature>
<dbReference type="InterPro" id="IPR044926">
    <property type="entry name" value="RGS_subdomain_2"/>
</dbReference>
<gene>
    <name evidence="3" type="ORF">SDRG_10973</name>
</gene>
<dbReference type="GeneID" id="19951700"/>
<accession>T0Q9Q5</accession>
<dbReference type="VEuPathDB" id="FungiDB:SDRG_10973"/>
<feature type="domain" description="RGS" evidence="2">
    <location>
        <begin position="485"/>
        <end position="594"/>
    </location>
</feature>
<evidence type="ECO:0000256" key="1">
    <source>
        <dbReference type="SAM" id="MobiDB-lite"/>
    </source>
</evidence>
<feature type="compositionally biased region" description="Low complexity" evidence="1">
    <location>
        <begin position="74"/>
        <end position="87"/>
    </location>
</feature>
<proteinExistence type="predicted"/>
<dbReference type="eggNOG" id="KOG3589">
    <property type="taxonomic scope" value="Eukaryota"/>
</dbReference>
<evidence type="ECO:0000313" key="4">
    <source>
        <dbReference type="Proteomes" id="UP000030762"/>
    </source>
</evidence>
<dbReference type="InterPro" id="IPR036305">
    <property type="entry name" value="RGS_sf"/>
</dbReference>
<dbReference type="PANTHER" id="PTHR10845">
    <property type="entry name" value="REGULATOR OF G PROTEIN SIGNALING"/>
    <property type="match status" value="1"/>
</dbReference>
<reference evidence="3 4" key="1">
    <citation type="submission" date="2012-04" db="EMBL/GenBank/DDBJ databases">
        <title>The Genome Sequence of Saprolegnia declina VS20.</title>
        <authorList>
            <consortium name="The Broad Institute Genome Sequencing Platform"/>
            <person name="Russ C."/>
            <person name="Nusbaum C."/>
            <person name="Tyler B."/>
            <person name="van West P."/>
            <person name="Dieguez-Uribeondo J."/>
            <person name="de Bruijn I."/>
            <person name="Tripathy S."/>
            <person name="Jiang R."/>
            <person name="Young S.K."/>
            <person name="Zeng Q."/>
            <person name="Gargeya S."/>
            <person name="Fitzgerald M."/>
            <person name="Haas B."/>
            <person name="Abouelleil A."/>
            <person name="Alvarado L."/>
            <person name="Arachchi H.M."/>
            <person name="Berlin A."/>
            <person name="Chapman S.B."/>
            <person name="Goldberg J."/>
            <person name="Griggs A."/>
            <person name="Gujja S."/>
            <person name="Hansen M."/>
            <person name="Howarth C."/>
            <person name="Imamovic A."/>
            <person name="Larimer J."/>
            <person name="McCowen C."/>
            <person name="Montmayeur A."/>
            <person name="Murphy C."/>
            <person name="Neiman D."/>
            <person name="Pearson M."/>
            <person name="Priest M."/>
            <person name="Roberts A."/>
            <person name="Saif S."/>
            <person name="Shea T."/>
            <person name="Sisk P."/>
            <person name="Sykes S."/>
            <person name="Wortman J."/>
            <person name="Nusbaum C."/>
            <person name="Birren B."/>
        </authorList>
    </citation>
    <scope>NUCLEOTIDE SEQUENCE [LARGE SCALE GENOMIC DNA]</scope>
    <source>
        <strain evidence="3 4">VS20</strain>
    </source>
</reference>
<name>T0Q9Q5_SAPDV</name>
<dbReference type="PANTHER" id="PTHR10845:SF192">
    <property type="entry name" value="DOUBLE HIT, ISOFORM B"/>
    <property type="match status" value="1"/>
</dbReference>
<dbReference type="Pfam" id="PF00615">
    <property type="entry name" value="RGS"/>
    <property type="match status" value="4"/>
</dbReference>
<keyword evidence="4" id="KW-1185">Reference proteome</keyword>
<organism evidence="3 4">
    <name type="scientific">Saprolegnia diclina (strain VS20)</name>
    <dbReference type="NCBI Taxonomy" id="1156394"/>
    <lineage>
        <taxon>Eukaryota</taxon>
        <taxon>Sar</taxon>
        <taxon>Stramenopiles</taxon>
        <taxon>Oomycota</taxon>
        <taxon>Saprolegniomycetes</taxon>
        <taxon>Saprolegniales</taxon>
        <taxon>Saprolegniaceae</taxon>
        <taxon>Saprolegnia</taxon>
    </lineage>
</organism>
<dbReference type="Proteomes" id="UP000030762">
    <property type="component" value="Unassembled WGS sequence"/>
</dbReference>
<dbReference type="AlphaFoldDB" id="T0Q9Q5"/>
<dbReference type="RefSeq" id="XP_008615212.1">
    <property type="nucleotide sequence ID" value="XM_008616990.1"/>
</dbReference>
<feature type="region of interest" description="Disordered" evidence="1">
    <location>
        <begin position="1"/>
        <end position="94"/>
    </location>
</feature>
<dbReference type="InterPro" id="IPR016137">
    <property type="entry name" value="RGS"/>
</dbReference>
<feature type="domain" description="RGS" evidence="2">
    <location>
        <begin position="303"/>
        <end position="433"/>
    </location>
</feature>
<dbReference type="Gene3D" id="1.10.167.10">
    <property type="entry name" value="Regulator of G-protein Signalling 4, domain 2"/>
    <property type="match status" value="4"/>
</dbReference>
<dbReference type="CDD" id="cd07440">
    <property type="entry name" value="RGS"/>
    <property type="match status" value="3"/>
</dbReference>
<dbReference type="SUPFAM" id="SSF48097">
    <property type="entry name" value="Regulator of G-protein signaling, RGS"/>
    <property type="match status" value="5"/>
</dbReference>
<dbReference type="EMBL" id="JH767169">
    <property type="protein sequence ID" value="EQC31371.1"/>
    <property type="molecule type" value="Genomic_DNA"/>
</dbReference>
<dbReference type="PROSITE" id="PS50132">
    <property type="entry name" value="RGS"/>
    <property type="match status" value="5"/>
</dbReference>
<dbReference type="SMART" id="SM00315">
    <property type="entry name" value="RGS"/>
    <property type="match status" value="4"/>
</dbReference>
<feature type="domain" description="RGS" evidence="2">
    <location>
        <begin position="151"/>
        <end position="246"/>
    </location>
</feature>
<sequence length="916" mass="102961">MGLCASSSLAPVEAMAPVVPPTPEAATADAARATTAEESAPPPVESDAPLPVESSAPPPVESSAPPRAQSLSISAGAPPSAAETSPEAPHRSLIPDLPATFRRFSLRRKSSFAQSSLGASPSSRKVSANGVLKAILARSSRDLTVMDTDVTTESLLTSVRIARAFFDFIQVKSEDGPREYHMIELGVKFWMAVRDLEKITSGAFKVLTVVGIYKTFLQPNAKQELVVLSLVERQQIQAKLDEDQIPETIELLNQMADDEVRSSVQPVFRAFVADKSPHGYTESCLATSMLPNMQPFMNEKKERLEEILDQSYSRRSLRDYFSRVGESPEFLFIVDVLEYRDSTEALITDALSEEKKHLHSGFLMHAVHKMYNKYLKAGSKSMIRISSTNRDMILAEISCMDPPKLDVFDAALRECSFLLITEHLEAFLSSPEYAGMKSHRASLLAGGLLQFGQALTAHATLATSPSSTHVAEADRLRVEDVVKGVGASAFRMHLREYKMEHTLDFYLEIDQFQLLPHNKRDYIAAKASKLFNKYIRRGAKMEVALPGHIRQAILTSIADPAEDIFNDAHLHLLYLWESKLWKSFEKSPKYLELVQMYKEEREAAALVADGAGDVKTLQMLTSTDVKALLLQDGPLLTQFHKFLVKENCTSYLLFYMQVEEYKRLPKSDFLARQSKKIYHRFLNSTAKEFVSVSDETMASIHEMLPNPSPQTFHLAQEEVLHFLWKTLYPKFQKSVFFTNAMAKPASPIVGRRTLKDGDASPLSARSRRFLPTVVQRTFASRVSTSRTLAAPTIDDILANLQSRALFLAFCEDIFCAESMYFWLECLEFQRIPHTDYLRLRAQKIYRKYIATSAKLQVNLIHSIVRDIEKQMENPGRQLFAKAQQAIVFMLNKDTLPKFLKSKYYDPCCKIIADAQS</sequence>